<dbReference type="GO" id="GO:0016405">
    <property type="term" value="F:CoA-ligase activity"/>
    <property type="evidence" value="ECO:0007669"/>
    <property type="project" value="TreeGrafter"/>
</dbReference>
<dbReference type="AlphaFoldDB" id="A0A6J6ZH87"/>
<dbReference type="PANTHER" id="PTHR24096">
    <property type="entry name" value="LONG-CHAIN-FATTY-ACID--COA LIGASE"/>
    <property type="match status" value="1"/>
</dbReference>
<protein>
    <submittedName>
        <fullName evidence="6">Unannotated protein</fullName>
    </submittedName>
</protein>
<dbReference type="Pfam" id="PF00501">
    <property type="entry name" value="AMP-binding"/>
    <property type="match status" value="1"/>
</dbReference>
<name>A0A6J6ZH87_9ZZZZ</name>
<dbReference type="InterPro" id="IPR045851">
    <property type="entry name" value="AMP-bd_C_sf"/>
</dbReference>
<dbReference type="Pfam" id="PF13193">
    <property type="entry name" value="AMP-binding_C"/>
    <property type="match status" value="1"/>
</dbReference>
<dbReference type="Gene3D" id="3.30.300.30">
    <property type="match status" value="1"/>
</dbReference>
<evidence type="ECO:0000313" key="6">
    <source>
        <dbReference type="EMBL" id="CAB4819833.1"/>
    </source>
</evidence>
<dbReference type="InterPro" id="IPR025110">
    <property type="entry name" value="AMP-bd_C"/>
</dbReference>
<evidence type="ECO:0000313" key="5">
    <source>
        <dbReference type="EMBL" id="CAB4735296.1"/>
    </source>
</evidence>
<dbReference type="InterPro" id="IPR020845">
    <property type="entry name" value="AMP-binding_CS"/>
</dbReference>
<dbReference type="InterPro" id="IPR042099">
    <property type="entry name" value="ANL_N_sf"/>
</dbReference>
<gene>
    <name evidence="5" type="ORF">UFOPK2754_00774</name>
    <name evidence="6" type="ORF">UFOPK3139_00628</name>
    <name evidence="7" type="ORF">UFOPK3967_02429</name>
</gene>
<dbReference type="EMBL" id="CAEZYR010000020">
    <property type="protein sequence ID" value="CAB4735296.1"/>
    <property type="molecule type" value="Genomic_DNA"/>
</dbReference>
<organism evidence="6">
    <name type="scientific">freshwater metagenome</name>
    <dbReference type="NCBI Taxonomy" id="449393"/>
    <lineage>
        <taxon>unclassified sequences</taxon>
        <taxon>metagenomes</taxon>
        <taxon>ecological metagenomes</taxon>
    </lineage>
</organism>
<evidence type="ECO:0000256" key="2">
    <source>
        <dbReference type="ARBA" id="ARBA00022598"/>
    </source>
</evidence>
<comment type="similarity">
    <text evidence="1">Belongs to the ATP-dependent AMP-binding enzyme family.</text>
</comment>
<feature type="domain" description="AMP-dependent synthetase/ligase" evidence="3">
    <location>
        <begin position="14"/>
        <end position="361"/>
    </location>
</feature>
<dbReference type="PROSITE" id="PS00455">
    <property type="entry name" value="AMP_BINDING"/>
    <property type="match status" value="1"/>
</dbReference>
<evidence type="ECO:0000313" key="7">
    <source>
        <dbReference type="EMBL" id="CAB5014767.1"/>
    </source>
</evidence>
<dbReference type="SUPFAM" id="SSF56801">
    <property type="entry name" value="Acetyl-CoA synthetase-like"/>
    <property type="match status" value="1"/>
</dbReference>
<feature type="domain" description="AMP-binding enzyme C-terminal" evidence="4">
    <location>
        <begin position="411"/>
        <end position="487"/>
    </location>
</feature>
<dbReference type="EMBL" id="CAFABA010000017">
    <property type="protein sequence ID" value="CAB4819833.1"/>
    <property type="molecule type" value="Genomic_DNA"/>
</dbReference>
<evidence type="ECO:0000256" key="1">
    <source>
        <dbReference type="ARBA" id="ARBA00006432"/>
    </source>
</evidence>
<evidence type="ECO:0000259" key="3">
    <source>
        <dbReference type="Pfam" id="PF00501"/>
    </source>
</evidence>
<dbReference type="InterPro" id="IPR000873">
    <property type="entry name" value="AMP-dep_synth/lig_dom"/>
</dbReference>
<sequence>MLLAEVLRKTGSEIGDRVAYVAADGWPVTYRELDKLSDEVAVGLLRRGVREGDVVGLAMPSNPDYVVAYGALDKIGACAAGVNPFLMARERRDALATAEPAFVIATAELCDGVPDDTEVLEVSVASTSGEILRSLRVADEAPPSIAIDPDRKVAIVFTSGSTGLPKGALFRERTIRAIFDMDNSGSAGYSGASHSVSATQWAHIGGMTKIAWILSGGGTTHLMHKWKASMVLEYTERYKMPALNAGPSQVALMLRVPDLEQYDLSSVRAIIAGMGPSSPGLIVEARERFKCAYSVRYSSTESGGIGCATALDAPDDETFYTVGRPRAGVECKVIDEHGDELPVGEVGEMALRHAGVMDAYFNNPDETATTLVDGWLHTGDLGSKDESGCFRVSGRIKEMFIRGGYKIYPVEVERVLSEHPKVANIALIPRPDPVMTEVGVAVVVPRDPADPPTLEDLRAYAADKLARYKLPEHIRYAEEIPMNSSYKVDRRTLKEHEAAVASDPRG</sequence>
<accession>A0A6J6ZH87</accession>
<proteinExistence type="inferred from homology"/>
<keyword evidence="2" id="KW-0436">Ligase</keyword>
<dbReference type="EMBL" id="CAFBOS010000185">
    <property type="protein sequence ID" value="CAB5014767.1"/>
    <property type="molecule type" value="Genomic_DNA"/>
</dbReference>
<reference evidence="6" key="1">
    <citation type="submission" date="2020-05" db="EMBL/GenBank/DDBJ databases">
        <authorList>
            <person name="Chiriac C."/>
            <person name="Salcher M."/>
            <person name="Ghai R."/>
            <person name="Kavagutti S V."/>
        </authorList>
    </citation>
    <scope>NUCLEOTIDE SEQUENCE</scope>
</reference>
<evidence type="ECO:0000259" key="4">
    <source>
        <dbReference type="Pfam" id="PF13193"/>
    </source>
</evidence>
<dbReference type="PANTHER" id="PTHR24096:SF149">
    <property type="entry name" value="AMP-BINDING DOMAIN-CONTAINING PROTEIN-RELATED"/>
    <property type="match status" value="1"/>
</dbReference>
<dbReference type="Gene3D" id="3.40.50.12780">
    <property type="entry name" value="N-terminal domain of ligase-like"/>
    <property type="match status" value="1"/>
</dbReference>